<protein>
    <submittedName>
        <fullName evidence="8">Ectonucleoside triphosphate diphosphohydrolase 8-like isoform X1</fullName>
    </submittedName>
</protein>
<dbReference type="PANTHER" id="PTHR11782">
    <property type="entry name" value="ADENOSINE/GUANOSINE DIPHOSPHATASE"/>
    <property type="match status" value="1"/>
</dbReference>
<keyword evidence="6" id="KW-0472">Membrane</keyword>
<feature type="binding site" evidence="4">
    <location>
        <begin position="221"/>
        <end position="225"/>
    </location>
    <ligand>
        <name>ATP</name>
        <dbReference type="ChEBI" id="CHEBI:30616"/>
    </ligand>
</feature>
<sequence>MAKTRSNFGLVGLIVAGTVLLVLSIIGLVIIVKSKEFYCSIERYGVVFDAGSSHTSMAVYQWLDETTNGTGVVSQLAYVRDCTEEGIGFYADNPEEIVPGLEKCLDSAEFVLPEFGHWDTPVYLAATAGMRLLTETNPDGSDAIMKTVRSTLASSPFAFEDQARQAAILSGETEATLGWISSNYLAGNLGVEPATGDSINDLTGSKTIPTKPTVGALDLGGASTQITFIPEDPRKIPVENRANLRLYGKDYVVYTHSFSCYGANEARRRVQASLVKGSGFADVTSNPCAPLGYNYTLTSANLWKAPCSARPNVPGVSDELMDKTEYQLTGTGDPEECYRIIKTLFDFDAECAVPPCTFDGVHLPPPFGAYKAFTGYAYTWSGIGLEPSPTIEEYIEKAEEFCRLTYSELVLLGKIDKYNLRYCFQSMYVRALLLDAFKFNQENWNIEFTLEVNGVTLGWDLGYMVDATNRIPEEAACVGLTPSIFAGLVVIFIVICILGIVILGLSITNYTKKSGSSKEQSYQPAPQNVDA</sequence>
<evidence type="ECO:0000256" key="1">
    <source>
        <dbReference type="ARBA" id="ARBA00009283"/>
    </source>
</evidence>
<evidence type="ECO:0000313" key="7">
    <source>
        <dbReference type="Proteomes" id="UP000694845"/>
    </source>
</evidence>
<dbReference type="InterPro" id="IPR000407">
    <property type="entry name" value="GDA1_CD39_NTPase"/>
</dbReference>
<accession>A0A8B7XL68</accession>
<evidence type="ECO:0000256" key="2">
    <source>
        <dbReference type="ARBA" id="ARBA00022801"/>
    </source>
</evidence>
<name>A0A8B7XL68_ACAPL</name>
<dbReference type="GO" id="GO:0017111">
    <property type="term" value="F:ribonucleoside triphosphate phosphatase activity"/>
    <property type="evidence" value="ECO:0007669"/>
    <property type="project" value="TreeGrafter"/>
</dbReference>
<gene>
    <name evidence="8" type="primary">LOC110973952</name>
</gene>
<feature type="active site" description="Proton acceptor" evidence="3">
    <location>
        <position position="174"/>
    </location>
</feature>
<evidence type="ECO:0000256" key="6">
    <source>
        <dbReference type="SAM" id="Phobius"/>
    </source>
</evidence>
<evidence type="ECO:0000256" key="5">
    <source>
        <dbReference type="SAM" id="MobiDB-lite"/>
    </source>
</evidence>
<keyword evidence="2" id="KW-0378">Hydrolase</keyword>
<dbReference type="Gene3D" id="3.30.420.150">
    <property type="entry name" value="Exopolyphosphatase. Domain 2"/>
    <property type="match status" value="1"/>
</dbReference>
<dbReference type="OMA" id="VEGEYLW"/>
<dbReference type="RefSeq" id="XP_022080907.1">
    <property type="nucleotide sequence ID" value="XM_022225215.1"/>
</dbReference>
<comment type="similarity">
    <text evidence="1">Belongs to the GDA1/CD39 NTPase family.</text>
</comment>
<dbReference type="OrthoDB" id="6372431at2759"/>
<dbReference type="GeneID" id="110973952"/>
<keyword evidence="6" id="KW-1133">Transmembrane helix</keyword>
<dbReference type="Proteomes" id="UP000694845">
    <property type="component" value="Unplaced"/>
</dbReference>
<dbReference type="Pfam" id="PF01150">
    <property type="entry name" value="GDA1_CD39"/>
    <property type="match status" value="1"/>
</dbReference>
<dbReference type="GO" id="GO:0004382">
    <property type="term" value="F:GDP phosphatase activity"/>
    <property type="evidence" value="ECO:0007669"/>
    <property type="project" value="TreeGrafter"/>
</dbReference>
<keyword evidence="7" id="KW-1185">Reference proteome</keyword>
<dbReference type="KEGG" id="aplc:110973952"/>
<reference evidence="8" key="1">
    <citation type="submission" date="2025-08" db="UniProtKB">
        <authorList>
            <consortium name="RefSeq"/>
        </authorList>
    </citation>
    <scope>IDENTIFICATION</scope>
</reference>
<keyword evidence="6" id="KW-0812">Transmembrane</keyword>
<dbReference type="GO" id="GO:0009134">
    <property type="term" value="P:nucleoside diphosphate catabolic process"/>
    <property type="evidence" value="ECO:0007669"/>
    <property type="project" value="TreeGrafter"/>
</dbReference>
<dbReference type="Gene3D" id="3.30.420.40">
    <property type="match status" value="1"/>
</dbReference>
<dbReference type="PANTHER" id="PTHR11782:SF83">
    <property type="entry name" value="GUANOSINE-DIPHOSPHATASE"/>
    <property type="match status" value="1"/>
</dbReference>
<keyword evidence="4" id="KW-0547">Nucleotide-binding</keyword>
<dbReference type="CDD" id="cd24044">
    <property type="entry name" value="ASKHA_NBD_NTPDase1-like"/>
    <property type="match status" value="1"/>
</dbReference>
<dbReference type="GO" id="GO:0005886">
    <property type="term" value="C:plasma membrane"/>
    <property type="evidence" value="ECO:0007669"/>
    <property type="project" value="TreeGrafter"/>
</dbReference>
<feature type="transmembrane region" description="Helical" evidence="6">
    <location>
        <begin position="7"/>
        <end position="32"/>
    </location>
</feature>
<dbReference type="AlphaFoldDB" id="A0A8B7XL68"/>
<proteinExistence type="inferred from homology"/>
<evidence type="ECO:0000256" key="4">
    <source>
        <dbReference type="PIRSR" id="PIRSR600407-2"/>
    </source>
</evidence>
<feature type="transmembrane region" description="Helical" evidence="6">
    <location>
        <begin position="484"/>
        <end position="508"/>
    </location>
</feature>
<dbReference type="GO" id="GO:0005524">
    <property type="term" value="F:ATP binding"/>
    <property type="evidence" value="ECO:0007669"/>
    <property type="project" value="UniProtKB-KW"/>
</dbReference>
<evidence type="ECO:0000313" key="8">
    <source>
        <dbReference type="RefSeq" id="XP_022080907.1"/>
    </source>
</evidence>
<keyword evidence="4" id="KW-0067">ATP-binding</keyword>
<evidence type="ECO:0000256" key="3">
    <source>
        <dbReference type="PIRSR" id="PIRSR600407-1"/>
    </source>
</evidence>
<feature type="region of interest" description="Disordered" evidence="5">
    <location>
        <begin position="512"/>
        <end position="531"/>
    </location>
</feature>
<organism evidence="7 8">
    <name type="scientific">Acanthaster planci</name>
    <name type="common">Crown-of-thorns starfish</name>
    <dbReference type="NCBI Taxonomy" id="133434"/>
    <lineage>
        <taxon>Eukaryota</taxon>
        <taxon>Metazoa</taxon>
        <taxon>Echinodermata</taxon>
        <taxon>Eleutherozoa</taxon>
        <taxon>Asterozoa</taxon>
        <taxon>Asteroidea</taxon>
        <taxon>Valvatacea</taxon>
        <taxon>Valvatida</taxon>
        <taxon>Acanthasteridae</taxon>
        <taxon>Acanthaster</taxon>
    </lineage>
</organism>
<dbReference type="GO" id="GO:0045134">
    <property type="term" value="F:UDP phosphatase activity"/>
    <property type="evidence" value="ECO:0007669"/>
    <property type="project" value="TreeGrafter"/>
</dbReference>